<dbReference type="CDD" id="cd00093">
    <property type="entry name" value="HTH_XRE"/>
    <property type="match status" value="1"/>
</dbReference>
<evidence type="ECO:0000259" key="1">
    <source>
        <dbReference type="PROSITE" id="PS50943"/>
    </source>
</evidence>
<dbReference type="InterPro" id="IPR043917">
    <property type="entry name" value="DUF5753"/>
</dbReference>
<dbReference type="RefSeq" id="WP_185792278.1">
    <property type="nucleotide sequence ID" value="NZ_VFOZ01000001.1"/>
</dbReference>
<dbReference type="InterPro" id="IPR001387">
    <property type="entry name" value="Cro/C1-type_HTH"/>
</dbReference>
<dbReference type="Gene3D" id="1.10.260.40">
    <property type="entry name" value="lambda repressor-like DNA-binding domains"/>
    <property type="match status" value="1"/>
</dbReference>
<dbReference type="GO" id="GO:0003677">
    <property type="term" value="F:DNA binding"/>
    <property type="evidence" value="ECO:0007669"/>
    <property type="project" value="InterPro"/>
</dbReference>
<dbReference type="PROSITE" id="PS50943">
    <property type="entry name" value="HTH_CROC1"/>
    <property type="match status" value="1"/>
</dbReference>
<organism evidence="2 3">
    <name type="scientific">Actinoallomurus bryophytorum</name>
    <dbReference type="NCBI Taxonomy" id="1490222"/>
    <lineage>
        <taxon>Bacteria</taxon>
        <taxon>Bacillati</taxon>
        <taxon>Actinomycetota</taxon>
        <taxon>Actinomycetes</taxon>
        <taxon>Streptosporangiales</taxon>
        <taxon>Thermomonosporaceae</taxon>
        <taxon>Actinoallomurus</taxon>
    </lineage>
</organism>
<dbReference type="AlphaFoldDB" id="A0A543CLS8"/>
<sequence length="277" mass="30514">MPQLSDDLTRDPLVRAFGALLRAHREAAGLGKTHLGDLLGCTGQWISMVENAVKPPSEAFAIDLDTYFKTPVNDFHCMWEELKRAGKHRLLPEGFPAFLQLESEATSIREYEALLVPGILQTEEYARDVLRSGQKPDALDQLVASRLERRAMLEREDPPRVWLLIDETVIRRNIGSGTTMRHQLETLIVVGERPNVTVQVVPSEAGSHPGLEGSFTILSFAGVTPDVGYIEGAGGHGILVEKVDRVLALEVRYDLIRAAALPESESLKLLASVMEAS</sequence>
<dbReference type="Pfam" id="PF19054">
    <property type="entry name" value="DUF5753"/>
    <property type="match status" value="1"/>
</dbReference>
<protein>
    <submittedName>
        <fullName evidence="2">Helix-turn-helix protein</fullName>
    </submittedName>
</protein>
<dbReference type="InterPro" id="IPR010982">
    <property type="entry name" value="Lambda_DNA-bd_dom_sf"/>
</dbReference>
<dbReference type="SUPFAM" id="SSF47413">
    <property type="entry name" value="lambda repressor-like DNA-binding domains"/>
    <property type="match status" value="1"/>
</dbReference>
<proteinExistence type="predicted"/>
<evidence type="ECO:0000313" key="2">
    <source>
        <dbReference type="EMBL" id="TQL98058.1"/>
    </source>
</evidence>
<feature type="domain" description="HTH cro/C1-type" evidence="1">
    <location>
        <begin position="21"/>
        <end position="75"/>
    </location>
</feature>
<accession>A0A543CLS8</accession>
<comment type="caution">
    <text evidence="2">The sequence shown here is derived from an EMBL/GenBank/DDBJ whole genome shotgun (WGS) entry which is preliminary data.</text>
</comment>
<name>A0A543CLS8_9ACTN</name>
<dbReference type="Pfam" id="PF13560">
    <property type="entry name" value="HTH_31"/>
    <property type="match status" value="1"/>
</dbReference>
<evidence type="ECO:0000313" key="3">
    <source>
        <dbReference type="Proteomes" id="UP000316096"/>
    </source>
</evidence>
<keyword evidence="3" id="KW-1185">Reference proteome</keyword>
<dbReference type="SMART" id="SM00530">
    <property type="entry name" value="HTH_XRE"/>
    <property type="match status" value="1"/>
</dbReference>
<reference evidence="2 3" key="1">
    <citation type="submission" date="2019-06" db="EMBL/GenBank/DDBJ databases">
        <title>Sequencing the genomes of 1000 actinobacteria strains.</title>
        <authorList>
            <person name="Klenk H.-P."/>
        </authorList>
    </citation>
    <scope>NUCLEOTIDE SEQUENCE [LARGE SCALE GENOMIC DNA]</scope>
    <source>
        <strain evidence="2 3">DSM 102200</strain>
    </source>
</reference>
<dbReference type="EMBL" id="VFOZ01000001">
    <property type="protein sequence ID" value="TQL98058.1"/>
    <property type="molecule type" value="Genomic_DNA"/>
</dbReference>
<dbReference type="Proteomes" id="UP000316096">
    <property type="component" value="Unassembled WGS sequence"/>
</dbReference>
<gene>
    <name evidence="2" type="ORF">FB559_3675</name>
</gene>